<dbReference type="InterPro" id="IPR027417">
    <property type="entry name" value="P-loop_NTPase"/>
</dbReference>
<proteinExistence type="predicted"/>
<dbReference type="EMBL" id="PTIW01000019">
    <property type="protein sequence ID" value="PPK60560.1"/>
    <property type="molecule type" value="Genomic_DNA"/>
</dbReference>
<dbReference type="AlphaFoldDB" id="A0AB36ZWA5"/>
<accession>A0AB36ZWA5</accession>
<reference evidence="2 3" key="1">
    <citation type="submission" date="2018-02" db="EMBL/GenBank/DDBJ databases">
        <title>Subsurface microbial communities from deep shales in Ohio and West Virginia, USA.</title>
        <authorList>
            <person name="Wrighton K."/>
        </authorList>
    </citation>
    <scope>NUCLEOTIDE SEQUENCE [LARGE SCALE GENOMIC DNA]</scope>
    <source>
        <strain evidence="2 3">MARC-MIP3H16</strain>
    </source>
</reference>
<feature type="domain" description="HTH-like" evidence="1">
    <location>
        <begin position="3"/>
        <end position="69"/>
    </location>
</feature>
<name>A0AB36ZWA5_9BACT</name>
<dbReference type="Gene3D" id="3.40.50.300">
    <property type="entry name" value="P-loop containing nucleotide triphosphate hydrolases"/>
    <property type="match status" value="1"/>
</dbReference>
<evidence type="ECO:0000313" key="2">
    <source>
        <dbReference type="EMBL" id="PPK60560.1"/>
    </source>
</evidence>
<dbReference type="Pfam" id="PF24718">
    <property type="entry name" value="HTH_73"/>
    <property type="match status" value="1"/>
</dbReference>
<dbReference type="Proteomes" id="UP000239861">
    <property type="component" value="Unassembled WGS sequence"/>
</dbReference>
<organism evidence="2 3">
    <name type="scientific">Malaciobacter marinus</name>
    <dbReference type="NCBI Taxonomy" id="505249"/>
    <lineage>
        <taxon>Bacteria</taxon>
        <taxon>Pseudomonadati</taxon>
        <taxon>Campylobacterota</taxon>
        <taxon>Epsilonproteobacteria</taxon>
        <taxon>Campylobacterales</taxon>
        <taxon>Arcobacteraceae</taxon>
        <taxon>Malaciobacter</taxon>
    </lineage>
</organism>
<sequence length="154" mass="17628">MSEEELVDKLKSMYDNAANRKQVASIHLFGIKYADELKNKNLKEIAKKATGKSSYFSEINKGMSLKPLLEESSLLKINPVTVNNKNLKIKNIMLYGAPGVGKTYNYKRLISLIEEGKSESEIFNIIKEKDDYAVDESIYKNIKKDKRVEFVSFH</sequence>
<gene>
    <name evidence="2" type="ORF">B0F89_11913</name>
</gene>
<comment type="caution">
    <text evidence="2">The sequence shown here is derived from an EMBL/GenBank/DDBJ whole genome shotgun (WGS) entry which is preliminary data.</text>
</comment>
<protein>
    <recommendedName>
        <fullName evidence="1">HTH-like domain-containing protein</fullName>
    </recommendedName>
</protein>
<dbReference type="InterPro" id="IPR056975">
    <property type="entry name" value="HTH_73"/>
</dbReference>
<dbReference type="RefSeq" id="WP_196778482.1">
    <property type="nucleotide sequence ID" value="NZ_PTIW01000019.1"/>
</dbReference>
<evidence type="ECO:0000259" key="1">
    <source>
        <dbReference type="Pfam" id="PF24718"/>
    </source>
</evidence>
<evidence type="ECO:0000313" key="3">
    <source>
        <dbReference type="Proteomes" id="UP000239861"/>
    </source>
</evidence>